<sequence length="525" mass="55904">MINRTDDKTPSVTLVERIARSVRDRVAEGALVAGSRLLSVRRAAETYGVSKSTVVEAYDRLVAEGVIISRPGSGFTVAGRPAPVSPAEVGPKRDRAIDPFWVSRQALEAEGARTVPGCGWVPASWLPQDAVRKALRSASRLPSVEIADYATPLGSPTLRAVIARRIAAQGLEISSDAVMLTESGTQAIDLVCRLMIERGDTVLVDDPCYFNFQALLRVHRAKVVGVPMTPSGPDPAAFAALVAEHRPRLYLTNSGIHNPTGANLAPAIAHRILKVAEAFDLTIVEDDIFADFETEPSPRLATLDGLERVVRVGSFSKTLSASLRAGYVAARPDWIEALVDLKIATSFGGGRLAADVIAAVLQDGAYRRHLGALHAKLAGARERVGRNLRTIGIEPWIEPAGGLFLWCQLPDGLDSAEIAAKALKEGIVLAPGNVFSPSETAGRFLRFNVAQSLDSKLYKVLAGVMGAKARPREPSKIEQMSLFAADRPKPKRGRRKDGVATEVDTLDGAAIALAGSSAEDDAVAG</sequence>
<evidence type="ECO:0000256" key="5">
    <source>
        <dbReference type="ARBA" id="ARBA00023163"/>
    </source>
</evidence>
<dbReference type="Gene3D" id="3.40.640.10">
    <property type="entry name" value="Type I PLP-dependent aspartate aminotransferase-like (Major domain)"/>
    <property type="match status" value="1"/>
</dbReference>
<evidence type="ECO:0000256" key="1">
    <source>
        <dbReference type="ARBA" id="ARBA00005384"/>
    </source>
</evidence>
<dbReference type="Pfam" id="PF00392">
    <property type="entry name" value="GntR"/>
    <property type="match status" value="1"/>
</dbReference>
<dbReference type="Pfam" id="PF00155">
    <property type="entry name" value="Aminotran_1_2"/>
    <property type="match status" value="1"/>
</dbReference>
<evidence type="ECO:0000313" key="7">
    <source>
        <dbReference type="EMBL" id="XBY46320.1"/>
    </source>
</evidence>
<dbReference type="AlphaFoldDB" id="A0AAU7XEQ5"/>
<keyword evidence="5" id="KW-0804">Transcription</keyword>
<dbReference type="InterPro" id="IPR000524">
    <property type="entry name" value="Tscrpt_reg_HTH_GntR"/>
</dbReference>
<dbReference type="CDD" id="cd07377">
    <property type="entry name" value="WHTH_GntR"/>
    <property type="match status" value="1"/>
</dbReference>
<protein>
    <submittedName>
        <fullName evidence="7">PLP-dependent aminotransferase family protein</fullName>
    </submittedName>
</protein>
<evidence type="ECO:0000256" key="3">
    <source>
        <dbReference type="ARBA" id="ARBA00023015"/>
    </source>
</evidence>
<dbReference type="GO" id="GO:0003700">
    <property type="term" value="F:DNA-binding transcription factor activity"/>
    <property type="evidence" value="ECO:0007669"/>
    <property type="project" value="InterPro"/>
</dbReference>
<organism evidence="7">
    <name type="scientific">Methyloraptor flagellatus</name>
    <dbReference type="NCBI Taxonomy" id="3162530"/>
    <lineage>
        <taxon>Bacteria</taxon>
        <taxon>Pseudomonadati</taxon>
        <taxon>Pseudomonadota</taxon>
        <taxon>Alphaproteobacteria</taxon>
        <taxon>Hyphomicrobiales</taxon>
        <taxon>Ancalomicrobiaceae</taxon>
        <taxon>Methyloraptor</taxon>
    </lineage>
</organism>
<dbReference type="InterPro" id="IPR036388">
    <property type="entry name" value="WH-like_DNA-bd_sf"/>
</dbReference>
<accession>A0AAU7XEQ5</accession>
<dbReference type="InterPro" id="IPR015424">
    <property type="entry name" value="PyrdxlP-dep_Trfase"/>
</dbReference>
<dbReference type="EMBL" id="CP158568">
    <property type="protein sequence ID" value="XBY46320.1"/>
    <property type="molecule type" value="Genomic_DNA"/>
</dbReference>
<keyword evidence="3" id="KW-0805">Transcription regulation</keyword>
<dbReference type="InterPro" id="IPR051446">
    <property type="entry name" value="HTH_trans_reg/aminotransferase"/>
</dbReference>
<evidence type="ECO:0000256" key="4">
    <source>
        <dbReference type="ARBA" id="ARBA00023125"/>
    </source>
</evidence>
<dbReference type="PROSITE" id="PS50949">
    <property type="entry name" value="HTH_GNTR"/>
    <property type="match status" value="1"/>
</dbReference>
<evidence type="ECO:0000259" key="6">
    <source>
        <dbReference type="PROSITE" id="PS50949"/>
    </source>
</evidence>
<evidence type="ECO:0000256" key="2">
    <source>
        <dbReference type="ARBA" id="ARBA00022898"/>
    </source>
</evidence>
<dbReference type="SUPFAM" id="SSF46785">
    <property type="entry name" value="Winged helix' DNA-binding domain"/>
    <property type="match status" value="1"/>
</dbReference>
<dbReference type="GO" id="GO:0003677">
    <property type="term" value="F:DNA binding"/>
    <property type="evidence" value="ECO:0007669"/>
    <property type="project" value="UniProtKB-KW"/>
</dbReference>
<dbReference type="PANTHER" id="PTHR46577">
    <property type="entry name" value="HTH-TYPE TRANSCRIPTIONAL REGULATORY PROTEIN GABR"/>
    <property type="match status" value="1"/>
</dbReference>
<dbReference type="RefSeq" id="WP_407051415.1">
    <property type="nucleotide sequence ID" value="NZ_CP158568.1"/>
</dbReference>
<dbReference type="CDD" id="cd00609">
    <property type="entry name" value="AAT_like"/>
    <property type="match status" value="1"/>
</dbReference>
<reference evidence="7" key="1">
    <citation type="submission" date="2024-06" db="EMBL/GenBank/DDBJ databases">
        <title>Methylostella associata gen. nov., sp. nov., a novel Ancalomicrobiaceae-affiliated facultatively methylotrophic bacteria that feed on methanotrophs of the genus Methylococcus.</title>
        <authorList>
            <person name="Saltykova V."/>
            <person name="Danilova O.V."/>
            <person name="Oshkin I.Y."/>
            <person name="Belova S.E."/>
            <person name="Pimenov N.V."/>
            <person name="Dedysh S.N."/>
        </authorList>
    </citation>
    <scope>NUCLEOTIDE SEQUENCE</scope>
    <source>
        <strain evidence="7">S20</strain>
    </source>
</reference>
<dbReference type="SMART" id="SM00345">
    <property type="entry name" value="HTH_GNTR"/>
    <property type="match status" value="1"/>
</dbReference>
<dbReference type="Gene3D" id="3.90.1150.10">
    <property type="entry name" value="Aspartate Aminotransferase, domain 1"/>
    <property type="match status" value="1"/>
</dbReference>
<dbReference type="InterPro" id="IPR036390">
    <property type="entry name" value="WH_DNA-bd_sf"/>
</dbReference>
<dbReference type="InterPro" id="IPR015422">
    <property type="entry name" value="PyrdxlP-dep_Trfase_small"/>
</dbReference>
<keyword evidence="7" id="KW-0032">Aminotransferase</keyword>
<proteinExistence type="inferred from homology"/>
<feature type="domain" description="HTH gntR-type" evidence="6">
    <location>
        <begin position="12"/>
        <end position="80"/>
    </location>
</feature>
<keyword evidence="2" id="KW-0663">Pyridoxal phosphate</keyword>
<dbReference type="GO" id="GO:0008483">
    <property type="term" value="F:transaminase activity"/>
    <property type="evidence" value="ECO:0007669"/>
    <property type="project" value="UniProtKB-KW"/>
</dbReference>
<dbReference type="GO" id="GO:0030170">
    <property type="term" value="F:pyridoxal phosphate binding"/>
    <property type="evidence" value="ECO:0007669"/>
    <property type="project" value="InterPro"/>
</dbReference>
<dbReference type="PANTHER" id="PTHR46577:SF2">
    <property type="entry name" value="TRANSCRIPTIONAL REGULATORY PROTEIN"/>
    <property type="match status" value="1"/>
</dbReference>
<dbReference type="KEGG" id="mflg:ABS361_08920"/>
<dbReference type="SUPFAM" id="SSF53383">
    <property type="entry name" value="PLP-dependent transferases"/>
    <property type="match status" value="1"/>
</dbReference>
<dbReference type="InterPro" id="IPR015421">
    <property type="entry name" value="PyrdxlP-dep_Trfase_major"/>
</dbReference>
<dbReference type="InterPro" id="IPR004839">
    <property type="entry name" value="Aminotransferase_I/II_large"/>
</dbReference>
<keyword evidence="4" id="KW-0238">DNA-binding</keyword>
<dbReference type="Gene3D" id="1.10.10.10">
    <property type="entry name" value="Winged helix-like DNA-binding domain superfamily/Winged helix DNA-binding domain"/>
    <property type="match status" value="1"/>
</dbReference>
<gene>
    <name evidence="7" type="ORF">ABS361_08920</name>
</gene>
<comment type="similarity">
    <text evidence="1">In the C-terminal section; belongs to the class-I pyridoxal-phosphate-dependent aminotransferase family.</text>
</comment>
<name>A0AAU7XEQ5_9HYPH</name>
<keyword evidence="7" id="KW-0808">Transferase</keyword>